<dbReference type="InterPro" id="IPR041426">
    <property type="entry name" value="Mos1_HTH"/>
</dbReference>
<keyword evidence="3" id="KW-1185">Reference proteome</keyword>
<proteinExistence type="predicted"/>
<comment type="caution">
    <text evidence="2">The sequence shown here is derived from an EMBL/GenBank/DDBJ whole genome shotgun (WGS) entry which is preliminary data.</text>
</comment>
<sequence length="104" mass="12039">MDNDFVNLTADVCSIHLRCEIRSAIKFFILRRESAAETHRQLVDTHGLEVMSRQHVRKLVKSLKESRTDTQSGRLRGICLLGQKKKFFWVNFTSKSDTIVFSPN</sequence>
<gene>
    <name evidence="2" type="ORF">AAG570_003676</name>
</gene>
<name>A0ABD0Y4Z4_9HEMI</name>
<evidence type="ECO:0000313" key="2">
    <source>
        <dbReference type="EMBL" id="KAL1122271.1"/>
    </source>
</evidence>
<evidence type="ECO:0000259" key="1">
    <source>
        <dbReference type="Pfam" id="PF17906"/>
    </source>
</evidence>
<protein>
    <recommendedName>
        <fullName evidence="1">Mos1 transposase HTH domain-containing protein</fullName>
    </recommendedName>
</protein>
<reference evidence="2 3" key="1">
    <citation type="submission" date="2024-07" db="EMBL/GenBank/DDBJ databases">
        <title>Chromosome-level genome assembly of the water stick insect Ranatra chinensis (Heteroptera: Nepidae).</title>
        <authorList>
            <person name="Liu X."/>
        </authorList>
    </citation>
    <scope>NUCLEOTIDE SEQUENCE [LARGE SCALE GENOMIC DNA]</scope>
    <source>
        <strain evidence="2">Cailab_2021Rc</strain>
        <tissue evidence="2">Muscle</tissue>
    </source>
</reference>
<dbReference type="Pfam" id="PF17906">
    <property type="entry name" value="HTH_48"/>
    <property type="match status" value="1"/>
</dbReference>
<feature type="domain" description="Mos1 transposase HTH" evidence="1">
    <location>
        <begin position="21"/>
        <end position="58"/>
    </location>
</feature>
<evidence type="ECO:0000313" key="3">
    <source>
        <dbReference type="Proteomes" id="UP001558652"/>
    </source>
</evidence>
<organism evidence="2 3">
    <name type="scientific">Ranatra chinensis</name>
    <dbReference type="NCBI Taxonomy" id="642074"/>
    <lineage>
        <taxon>Eukaryota</taxon>
        <taxon>Metazoa</taxon>
        <taxon>Ecdysozoa</taxon>
        <taxon>Arthropoda</taxon>
        <taxon>Hexapoda</taxon>
        <taxon>Insecta</taxon>
        <taxon>Pterygota</taxon>
        <taxon>Neoptera</taxon>
        <taxon>Paraneoptera</taxon>
        <taxon>Hemiptera</taxon>
        <taxon>Heteroptera</taxon>
        <taxon>Panheteroptera</taxon>
        <taxon>Nepomorpha</taxon>
        <taxon>Nepidae</taxon>
        <taxon>Ranatrinae</taxon>
        <taxon>Ranatra</taxon>
    </lineage>
</organism>
<dbReference type="AlphaFoldDB" id="A0ABD0Y4Z4"/>
<accession>A0ABD0Y4Z4</accession>
<dbReference type="Proteomes" id="UP001558652">
    <property type="component" value="Unassembled WGS sequence"/>
</dbReference>
<dbReference type="Gene3D" id="1.10.10.1450">
    <property type="match status" value="1"/>
</dbReference>
<dbReference type="EMBL" id="JBFDAA010000014">
    <property type="protein sequence ID" value="KAL1122271.1"/>
    <property type="molecule type" value="Genomic_DNA"/>
</dbReference>